<feature type="region of interest" description="Disordered" evidence="2">
    <location>
        <begin position="325"/>
        <end position="352"/>
    </location>
</feature>
<accession>A0A8S1EB04</accession>
<protein>
    <submittedName>
        <fullName evidence="3">Uncharacterized protein</fullName>
    </submittedName>
</protein>
<dbReference type="OrthoDB" id="5835862at2759"/>
<sequence>MCIVCLGYTCLIKIQNYCLDYMPNITVIIAPKATNELIDEYIPNDKYNEVPRRGNSDLRLRKRVDSSRRDAVEAGFEPREDVPRCHSTQSLKDAQRVKSYRGSQFLASDLSLDPNGRIVAPCDSTSGNNAPTAIITPSGSHKLIHSASKSSYDFEQDALMSERRRSLQSEISASSLYQNGRSQFTPSHDIPQTHGTRIRVSSVNTISEGTATPQYSIDQRRSVHNISNSRNSFVEGIKKTSTPRNQAAVAPLSQKPRHHSGSRDEMRSVDRRGSGGPLNLPAYQNYVMRHSGEERLVDGPANSPSTGRIAYLEQRIRELELNQQEQAMKHQSTPVSQRHTRQYNHSSMSTSDQLRMQEMSDELMMKEKKVAQLEGKLLKAYQRIQRMSDEHDLKIKSVVFDAERARDDLTRCVDKIHQLESELEVMRLTAQNGDHTNEQNNRELLDRIWKQDRELQETRVLLNRLREKEAEFEKMRSEKGYLELKNENLSKKLEAKKKAMEDLERSVSTLRLEQTICQQSCSSGSTPLADEMESMTDIRPSVAKYTKAHSTLSNMSPLPHSKSTGLTKSFSNFALNSSKRDDTITPLMSRTLREQNRYITMCRAMVVCLKEACDRLSKGEHPDIPRILGVRMNAMSESEMEDDDEEADASKPFSMQTAESVLAKQSQKLKELDDDLNSIRLMLADWHGQLEPSAGGDSEREICRLQ</sequence>
<organism evidence="3 4">
    <name type="scientific">Caenorhabditis bovis</name>
    <dbReference type="NCBI Taxonomy" id="2654633"/>
    <lineage>
        <taxon>Eukaryota</taxon>
        <taxon>Metazoa</taxon>
        <taxon>Ecdysozoa</taxon>
        <taxon>Nematoda</taxon>
        <taxon>Chromadorea</taxon>
        <taxon>Rhabditida</taxon>
        <taxon>Rhabditina</taxon>
        <taxon>Rhabditomorpha</taxon>
        <taxon>Rhabditoidea</taxon>
        <taxon>Rhabditidae</taxon>
        <taxon>Peloderinae</taxon>
        <taxon>Caenorhabditis</taxon>
    </lineage>
</organism>
<evidence type="ECO:0000256" key="1">
    <source>
        <dbReference type="SAM" id="Coils"/>
    </source>
</evidence>
<keyword evidence="1" id="KW-0175">Coiled coil</keyword>
<comment type="caution">
    <text evidence="3">The sequence shown here is derived from an EMBL/GenBank/DDBJ whole genome shotgun (WGS) entry which is preliminary data.</text>
</comment>
<keyword evidence="4" id="KW-1185">Reference proteome</keyword>
<dbReference type="AlphaFoldDB" id="A0A8S1EB04"/>
<evidence type="ECO:0000313" key="4">
    <source>
        <dbReference type="Proteomes" id="UP000494206"/>
    </source>
</evidence>
<dbReference type="EMBL" id="CADEPM010000001">
    <property type="protein sequence ID" value="CAB3399013.1"/>
    <property type="molecule type" value="Genomic_DNA"/>
</dbReference>
<evidence type="ECO:0000313" key="3">
    <source>
        <dbReference type="EMBL" id="CAB3399013.1"/>
    </source>
</evidence>
<gene>
    <name evidence="3" type="ORF">CBOVIS_LOCUS2217</name>
</gene>
<feature type="compositionally biased region" description="Polar residues" evidence="2">
    <location>
        <begin position="177"/>
        <end position="186"/>
    </location>
</feature>
<evidence type="ECO:0000256" key="2">
    <source>
        <dbReference type="SAM" id="MobiDB-lite"/>
    </source>
</evidence>
<feature type="region of interest" description="Disordered" evidence="2">
    <location>
        <begin position="177"/>
        <end position="196"/>
    </location>
</feature>
<proteinExistence type="predicted"/>
<reference evidence="3 4" key="1">
    <citation type="submission" date="2020-04" db="EMBL/GenBank/DDBJ databases">
        <authorList>
            <person name="Laetsch R D."/>
            <person name="Stevens L."/>
            <person name="Kumar S."/>
            <person name="Blaxter L. M."/>
        </authorList>
    </citation>
    <scope>NUCLEOTIDE SEQUENCE [LARGE SCALE GENOMIC DNA]</scope>
</reference>
<feature type="compositionally biased region" description="Acidic residues" evidence="2">
    <location>
        <begin position="638"/>
        <end position="647"/>
    </location>
</feature>
<feature type="compositionally biased region" description="Basic and acidic residues" evidence="2">
    <location>
        <begin position="261"/>
        <end position="273"/>
    </location>
</feature>
<feature type="region of interest" description="Disordered" evidence="2">
    <location>
        <begin position="234"/>
        <end position="281"/>
    </location>
</feature>
<feature type="coiled-coil region" evidence="1">
    <location>
        <begin position="455"/>
        <end position="513"/>
    </location>
</feature>
<dbReference type="Proteomes" id="UP000494206">
    <property type="component" value="Unassembled WGS sequence"/>
</dbReference>
<feature type="coiled-coil region" evidence="1">
    <location>
        <begin position="356"/>
        <end position="422"/>
    </location>
</feature>
<name>A0A8S1EB04_9PELO</name>
<feature type="region of interest" description="Disordered" evidence="2">
    <location>
        <begin position="636"/>
        <end position="659"/>
    </location>
</feature>